<keyword evidence="6" id="KW-0675">Receptor</keyword>
<comment type="subcellular location">
    <subcellularLocation>
        <location evidence="1">Cell membrane</location>
        <topology evidence="1">Multi-pass membrane protein</topology>
    </subcellularLocation>
</comment>
<accession>A0A4Y2CFV4</accession>
<keyword evidence="2" id="KW-1003">Cell membrane</keyword>
<organism evidence="8 9">
    <name type="scientific">Araneus ventricosus</name>
    <name type="common">Orbweaver spider</name>
    <name type="synonym">Epeira ventricosa</name>
    <dbReference type="NCBI Taxonomy" id="182803"/>
    <lineage>
        <taxon>Eukaryota</taxon>
        <taxon>Metazoa</taxon>
        <taxon>Ecdysozoa</taxon>
        <taxon>Arthropoda</taxon>
        <taxon>Chelicerata</taxon>
        <taxon>Arachnida</taxon>
        <taxon>Araneae</taxon>
        <taxon>Araneomorphae</taxon>
        <taxon>Entelegynae</taxon>
        <taxon>Araneoidea</taxon>
        <taxon>Araneidae</taxon>
        <taxon>Araneus</taxon>
    </lineage>
</organism>
<keyword evidence="3 7" id="KW-0812">Transmembrane</keyword>
<evidence type="ECO:0000256" key="5">
    <source>
        <dbReference type="ARBA" id="ARBA00023136"/>
    </source>
</evidence>
<evidence type="ECO:0000256" key="7">
    <source>
        <dbReference type="SAM" id="Phobius"/>
    </source>
</evidence>
<dbReference type="EMBL" id="BGPR01000189">
    <property type="protein sequence ID" value="GBM03292.1"/>
    <property type="molecule type" value="Genomic_DNA"/>
</dbReference>
<dbReference type="Pfam" id="PF08395">
    <property type="entry name" value="7tm_7"/>
    <property type="match status" value="1"/>
</dbReference>
<dbReference type="GO" id="GO:0050909">
    <property type="term" value="P:sensory perception of taste"/>
    <property type="evidence" value="ECO:0007669"/>
    <property type="project" value="InterPro"/>
</dbReference>
<dbReference type="PANTHER" id="PTHR21421:SF29">
    <property type="entry name" value="GUSTATORY RECEPTOR 5A FOR TREHALOSE-RELATED"/>
    <property type="match status" value="1"/>
</dbReference>
<dbReference type="Proteomes" id="UP000499080">
    <property type="component" value="Unassembled WGS sequence"/>
</dbReference>
<feature type="transmembrane region" description="Helical" evidence="7">
    <location>
        <begin position="137"/>
        <end position="155"/>
    </location>
</feature>
<dbReference type="PANTHER" id="PTHR21421">
    <property type="entry name" value="GUSTATORY RECEPTOR"/>
    <property type="match status" value="1"/>
</dbReference>
<feature type="transmembrane region" description="Helical" evidence="7">
    <location>
        <begin position="67"/>
        <end position="85"/>
    </location>
</feature>
<proteinExistence type="predicted"/>
<evidence type="ECO:0000256" key="3">
    <source>
        <dbReference type="ARBA" id="ARBA00022692"/>
    </source>
</evidence>
<gene>
    <name evidence="8" type="ORF">AVEN_142574_1</name>
</gene>
<evidence type="ECO:0000313" key="9">
    <source>
        <dbReference type="Proteomes" id="UP000499080"/>
    </source>
</evidence>
<dbReference type="GO" id="GO:0051606">
    <property type="term" value="P:detection of stimulus"/>
    <property type="evidence" value="ECO:0007669"/>
    <property type="project" value="UniProtKB-ARBA"/>
</dbReference>
<sequence length="159" mass="17811">MIIAQHDYKSILEMYQELSVTLTFADDCLSYPVFAAVTGSMLGLFRSCCIVLSLYKTNHLNISTINIIIGMYSIFLLMLMVPAASTNEAARAARKLIGSLPGWFPQRSKEINLLILRIFKDEPALTLGKIYRIEKSLLISTIGTLITYGFLVGTFESFR</sequence>
<protein>
    <submittedName>
        <fullName evidence="8">Uncharacterized protein</fullName>
    </submittedName>
</protein>
<dbReference type="GO" id="GO:0005886">
    <property type="term" value="C:plasma membrane"/>
    <property type="evidence" value="ECO:0007669"/>
    <property type="project" value="UniProtKB-SubCell"/>
</dbReference>
<dbReference type="GO" id="GO:0038023">
    <property type="term" value="F:signaling receptor activity"/>
    <property type="evidence" value="ECO:0007669"/>
    <property type="project" value="UniProtKB-ARBA"/>
</dbReference>
<name>A0A4Y2CFV4_ARAVE</name>
<dbReference type="AlphaFoldDB" id="A0A4Y2CFV4"/>
<keyword evidence="9" id="KW-1185">Reference proteome</keyword>
<reference evidence="8 9" key="1">
    <citation type="journal article" date="2019" name="Sci. Rep.">
        <title>Orb-weaving spider Araneus ventricosus genome elucidates the spidroin gene catalogue.</title>
        <authorList>
            <person name="Kono N."/>
            <person name="Nakamura H."/>
            <person name="Ohtoshi R."/>
            <person name="Moran D.A.P."/>
            <person name="Shinohara A."/>
            <person name="Yoshida Y."/>
            <person name="Fujiwara M."/>
            <person name="Mori M."/>
            <person name="Tomita M."/>
            <person name="Arakawa K."/>
        </authorList>
    </citation>
    <scope>NUCLEOTIDE SEQUENCE [LARGE SCALE GENOMIC DNA]</scope>
</reference>
<evidence type="ECO:0000256" key="4">
    <source>
        <dbReference type="ARBA" id="ARBA00022989"/>
    </source>
</evidence>
<dbReference type="OrthoDB" id="6434374at2759"/>
<evidence type="ECO:0000256" key="1">
    <source>
        <dbReference type="ARBA" id="ARBA00004651"/>
    </source>
</evidence>
<keyword evidence="5 7" id="KW-0472">Membrane</keyword>
<dbReference type="InterPro" id="IPR013604">
    <property type="entry name" value="7TM_chemorcpt"/>
</dbReference>
<evidence type="ECO:0000256" key="2">
    <source>
        <dbReference type="ARBA" id="ARBA00022475"/>
    </source>
</evidence>
<evidence type="ECO:0000256" key="6">
    <source>
        <dbReference type="ARBA" id="ARBA00023170"/>
    </source>
</evidence>
<comment type="caution">
    <text evidence="8">The sequence shown here is derived from an EMBL/GenBank/DDBJ whole genome shotgun (WGS) entry which is preliminary data.</text>
</comment>
<evidence type="ECO:0000313" key="8">
    <source>
        <dbReference type="EMBL" id="GBM03292.1"/>
    </source>
</evidence>
<keyword evidence="4 7" id="KW-1133">Transmembrane helix</keyword>
<feature type="transmembrane region" description="Helical" evidence="7">
    <location>
        <begin position="33"/>
        <end position="55"/>
    </location>
</feature>